<evidence type="ECO:0000256" key="1">
    <source>
        <dbReference type="SAM" id="MobiDB-lite"/>
    </source>
</evidence>
<dbReference type="EMBL" id="SPKT01000004">
    <property type="protein sequence ID" value="TFI00456.1"/>
    <property type="molecule type" value="Genomic_DNA"/>
</dbReference>
<sequence>MHHHDDGPAPGSDDLASDAASPAAEAAAAPEVPAAGRNELRLVGALKTARSAQLPAPDRADDALGWLDVAVEAALGDDGARAAAAAHAGLDAPGSDAPDCALALWRAAAVAADIAQDADALSTALEARSALLRRLGRPVQARVELQLGAALLHEPDSFEATVLAGVVEDERARLRGAGATADTVLPEALTALAVARTQDGDHAGALQLVDEAIAHMRRIKVAGDVLPWGSLASAQLLRGRLCLWTSDPDGAQDAACDVLARPCGRAVRASALLVRALACHALQRLDDAADWGIAALELMQRAGLRRGAASAAALVARALGASAAPSRAALLAWEIAAVNAERAESPDAATLTYWWGHQLIMHGRAEEAVDVLDPVVRRARTTGTAADEARALVDLGHAHHELDRTDSALEAWGRAADLFEDCGRADDAARTLLAAGALLNRQDEAQRPRAQALFERAVQLARQVREEDPTVLPIALHSLGYVTCELGDSSGLTMLDEALALVRESAARWQEADYLDTRARSLWALRRGDEAVSTALQAADLFVDADDPGGARQAELFAAFVAAEDGAPDTGVTLFSLLADDAQAPHLVRLAALTGLEQCHVRLGDETSAARVHARLLQLQQEADAPAGHRAAGNQAAEDDVP</sequence>
<evidence type="ECO:0000313" key="2">
    <source>
        <dbReference type="EMBL" id="TFI00456.1"/>
    </source>
</evidence>
<organism evidence="2 3">
    <name type="scientific">Micrococcus lylae</name>
    <dbReference type="NCBI Taxonomy" id="1273"/>
    <lineage>
        <taxon>Bacteria</taxon>
        <taxon>Bacillati</taxon>
        <taxon>Actinomycetota</taxon>
        <taxon>Actinomycetes</taxon>
        <taxon>Micrococcales</taxon>
        <taxon>Micrococcaceae</taxon>
        <taxon>Micrococcus</taxon>
    </lineage>
</organism>
<dbReference type="SMART" id="SM00028">
    <property type="entry name" value="TPR"/>
    <property type="match status" value="3"/>
</dbReference>
<accession>A0ABY2K4B5</accession>
<dbReference type="SUPFAM" id="SSF48452">
    <property type="entry name" value="TPR-like"/>
    <property type="match status" value="3"/>
</dbReference>
<gene>
    <name evidence="2" type="ORF">E4A49_03535</name>
</gene>
<feature type="region of interest" description="Disordered" evidence="1">
    <location>
        <begin position="623"/>
        <end position="642"/>
    </location>
</feature>
<dbReference type="Gene3D" id="1.25.40.10">
    <property type="entry name" value="Tetratricopeptide repeat domain"/>
    <property type="match status" value="2"/>
</dbReference>
<evidence type="ECO:0008006" key="4">
    <source>
        <dbReference type="Google" id="ProtNLM"/>
    </source>
</evidence>
<keyword evidence="3" id="KW-1185">Reference proteome</keyword>
<dbReference type="Pfam" id="PF14938">
    <property type="entry name" value="SNAP"/>
    <property type="match status" value="1"/>
</dbReference>
<proteinExistence type="predicted"/>
<reference evidence="2 3" key="1">
    <citation type="submission" date="2019-03" db="EMBL/GenBank/DDBJ databases">
        <title>Reclassification of Micrococcus aloeverae and Micrococcus yunnanensis as later heterotypic synonyms of Micrococcus luteus.</title>
        <authorList>
            <person name="Huang C.-H."/>
        </authorList>
    </citation>
    <scope>NUCLEOTIDE SEQUENCE [LARGE SCALE GENOMIC DNA]</scope>
    <source>
        <strain evidence="2 3">BCRC 12151</strain>
    </source>
</reference>
<evidence type="ECO:0000313" key="3">
    <source>
        <dbReference type="Proteomes" id="UP000297477"/>
    </source>
</evidence>
<protein>
    <recommendedName>
        <fullName evidence="4">Tetratricopeptide repeat protein</fullName>
    </recommendedName>
</protein>
<feature type="region of interest" description="Disordered" evidence="1">
    <location>
        <begin position="1"/>
        <end position="32"/>
    </location>
</feature>
<dbReference type="Proteomes" id="UP000297477">
    <property type="component" value="Unassembled WGS sequence"/>
</dbReference>
<dbReference type="InterPro" id="IPR011990">
    <property type="entry name" value="TPR-like_helical_dom_sf"/>
</dbReference>
<comment type="caution">
    <text evidence="2">The sequence shown here is derived from an EMBL/GenBank/DDBJ whole genome shotgun (WGS) entry which is preliminary data.</text>
</comment>
<name>A0ABY2K4B5_9MICC</name>
<dbReference type="InterPro" id="IPR019734">
    <property type="entry name" value="TPR_rpt"/>
</dbReference>
<dbReference type="RefSeq" id="WP_067191746.1">
    <property type="nucleotide sequence ID" value="NZ_SPKT01000004.1"/>
</dbReference>
<feature type="compositionally biased region" description="Low complexity" evidence="1">
    <location>
        <begin position="8"/>
        <end position="32"/>
    </location>
</feature>